<dbReference type="PANTHER" id="PTHR43771">
    <property type="entry name" value="PHOSPHOMANNOMUTASE"/>
    <property type="match status" value="1"/>
</dbReference>
<evidence type="ECO:0000256" key="7">
    <source>
        <dbReference type="RuleBase" id="RU004326"/>
    </source>
</evidence>
<comment type="caution">
    <text evidence="11">The sequence shown here is derived from an EMBL/GenBank/DDBJ whole genome shotgun (WGS) entry which is preliminary data.</text>
</comment>
<dbReference type="InterPro" id="IPR005844">
    <property type="entry name" value="A-D-PHexomutase_a/b/a-I"/>
</dbReference>
<reference evidence="11 12" key="1">
    <citation type="journal article" date="2015" name="Microbiome">
        <title>Genomic resolution of linkages in carbon, nitrogen, and sulfur cycling among widespread estuary sediment bacteria.</title>
        <authorList>
            <person name="Baker B.J."/>
            <person name="Lazar C.S."/>
            <person name="Teske A.P."/>
            <person name="Dick G.J."/>
        </authorList>
    </citation>
    <scope>NUCLEOTIDE SEQUENCE [LARGE SCALE GENOMIC DNA]</scope>
    <source>
        <strain evidence="11">SM1_77</strain>
    </source>
</reference>
<dbReference type="InterPro" id="IPR005845">
    <property type="entry name" value="A-D-PHexomutase_a/b/a-II"/>
</dbReference>
<sequence length="410" mass="46140">MMINPSIFREYDIRGLADTDLSDNNVLDFAHGVGTYYRKHDQTKVFVRRDMRISSPRIAEVLINGLNETGCDVIDIGMVPTPVLYFALFHYDTENGIMITASHNPKEFNGFKVALKKATIYGQAIQDLRKLIETGKFTFGHGKRATKDITPDYVRYLLRSLNITKDLRIAVDTGNGTCGPIFEQILKRIGLEYLILYKEPDGNFPNHLPDPVVPEHITELIKTVHNDGFSCGIGFDGDGDRIGALDETGQIIWGDVLLAIYAEELLARMPGTKVIFEVKCSKGLIERIKELGGIPLMYKTGHSLIKAKMKAEQAPLAGEMSGHIFFGDRYYVYDDAIYAALRLLEILSKGEKLSALASRVPKYYSTPEIRIDTTDEAKFKIVEDLKSYFKKSYRVIDIDGVRVDFDDGWG</sequence>
<keyword evidence="5 7" id="KW-0460">Magnesium</keyword>
<dbReference type="Pfam" id="PF02880">
    <property type="entry name" value="PGM_PMM_III"/>
    <property type="match status" value="1"/>
</dbReference>
<accession>A0A0S8JW32</accession>
<dbReference type="Gene3D" id="3.40.120.10">
    <property type="entry name" value="Alpha-D-Glucose-1,6-Bisphosphate, subunit A, domain 3"/>
    <property type="match status" value="3"/>
</dbReference>
<keyword evidence="3" id="KW-0597">Phosphoprotein</keyword>
<evidence type="ECO:0000259" key="8">
    <source>
        <dbReference type="Pfam" id="PF02878"/>
    </source>
</evidence>
<dbReference type="InterPro" id="IPR005841">
    <property type="entry name" value="Alpha-D-phosphohexomutase_SF"/>
</dbReference>
<evidence type="ECO:0000256" key="4">
    <source>
        <dbReference type="ARBA" id="ARBA00022723"/>
    </source>
</evidence>
<feature type="domain" description="Alpha-D-phosphohexomutase alpha/beta/alpha" evidence="10">
    <location>
        <begin position="253"/>
        <end position="363"/>
    </location>
</feature>
<feature type="non-terminal residue" evidence="11">
    <location>
        <position position="410"/>
    </location>
</feature>
<organism evidence="11 12">
    <name type="scientific">candidate division WOR_3 bacterium SM1_77</name>
    <dbReference type="NCBI Taxonomy" id="1703778"/>
    <lineage>
        <taxon>Bacteria</taxon>
        <taxon>Bacteria division WOR-3</taxon>
    </lineage>
</organism>
<dbReference type="PROSITE" id="PS00710">
    <property type="entry name" value="PGM_PMM"/>
    <property type="match status" value="1"/>
</dbReference>
<dbReference type="SUPFAM" id="SSF53738">
    <property type="entry name" value="Phosphoglucomutase, first 3 domains"/>
    <property type="match status" value="3"/>
</dbReference>
<proteinExistence type="inferred from homology"/>
<comment type="cofactor">
    <cofactor evidence="1">
        <name>Mg(2+)</name>
        <dbReference type="ChEBI" id="CHEBI:18420"/>
    </cofactor>
</comment>
<dbReference type="PANTHER" id="PTHR43771:SF2">
    <property type="entry name" value="PHOSPHOMANNOMUTASE_PHOSPHOGLUCOMUTASE"/>
    <property type="match status" value="1"/>
</dbReference>
<dbReference type="InterPro" id="IPR016066">
    <property type="entry name" value="A-D-PHexomutase_CS"/>
</dbReference>
<protein>
    <submittedName>
        <fullName evidence="11">Phosphomannomutase</fullName>
    </submittedName>
</protein>
<evidence type="ECO:0000313" key="11">
    <source>
        <dbReference type="EMBL" id="KPL13664.1"/>
    </source>
</evidence>
<evidence type="ECO:0000256" key="3">
    <source>
        <dbReference type="ARBA" id="ARBA00022553"/>
    </source>
</evidence>
<dbReference type="PRINTS" id="PR00509">
    <property type="entry name" value="PGMPMM"/>
</dbReference>
<dbReference type="AlphaFoldDB" id="A0A0S8JW32"/>
<dbReference type="InterPro" id="IPR036900">
    <property type="entry name" value="A-D-PHexomutase_C_sf"/>
</dbReference>
<dbReference type="EMBL" id="LJVE01000091">
    <property type="protein sequence ID" value="KPL13664.1"/>
    <property type="molecule type" value="Genomic_DNA"/>
</dbReference>
<dbReference type="InterPro" id="IPR016055">
    <property type="entry name" value="A-D-PHexomutase_a/b/a-I/II/III"/>
</dbReference>
<dbReference type="GO" id="GO:0016868">
    <property type="term" value="F:intramolecular phosphotransferase activity"/>
    <property type="evidence" value="ECO:0007669"/>
    <property type="project" value="InterPro"/>
</dbReference>
<dbReference type="GO" id="GO:0005975">
    <property type="term" value="P:carbohydrate metabolic process"/>
    <property type="evidence" value="ECO:0007669"/>
    <property type="project" value="InterPro"/>
</dbReference>
<dbReference type="Proteomes" id="UP000050975">
    <property type="component" value="Unassembled WGS sequence"/>
</dbReference>
<evidence type="ECO:0000256" key="2">
    <source>
        <dbReference type="ARBA" id="ARBA00010231"/>
    </source>
</evidence>
<gene>
    <name evidence="11" type="ORF">AMJ74_04895</name>
</gene>
<evidence type="ECO:0000259" key="10">
    <source>
        <dbReference type="Pfam" id="PF02880"/>
    </source>
</evidence>
<evidence type="ECO:0000259" key="9">
    <source>
        <dbReference type="Pfam" id="PF02879"/>
    </source>
</evidence>
<dbReference type="Pfam" id="PF02878">
    <property type="entry name" value="PGM_PMM_I"/>
    <property type="match status" value="1"/>
</dbReference>
<feature type="domain" description="Alpha-D-phosphohexomutase alpha/beta/alpha" evidence="9">
    <location>
        <begin position="152"/>
        <end position="249"/>
    </location>
</feature>
<dbReference type="Gene3D" id="3.30.310.50">
    <property type="entry name" value="Alpha-D-phosphohexomutase, C-terminal domain"/>
    <property type="match status" value="1"/>
</dbReference>
<comment type="similarity">
    <text evidence="2 7">Belongs to the phosphohexose mutase family.</text>
</comment>
<evidence type="ECO:0000256" key="6">
    <source>
        <dbReference type="ARBA" id="ARBA00023235"/>
    </source>
</evidence>
<keyword evidence="4 7" id="KW-0479">Metal-binding</keyword>
<dbReference type="GO" id="GO:0000287">
    <property type="term" value="F:magnesium ion binding"/>
    <property type="evidence" value="ECO:0007669"/>
    <property type="project" value="InterPro"/>
</dbReference>
<keyword evidence="6" id="KW-0413">Isomerase</keyword>
<dbReference type="Pfam" id="PF02879">
    <property type="entry name" value="PGM_PMM_II"/>
    <property type="match status" value="1"/>
</dbReference>
<evidence type="ECO:0000256" key="5">
    <source>
        <dbReference type="ARBA" id="ARBA00022842"/>
    </source>
</evidence>
<evidence type="ECO:0000256" key="1">
    <source>
        <dbReference type="ARBA" id="ARBA00001946"/>
    </source>
</evidence>
<name>A0A0S8JW32_UNCW3</name>
<evidence type="ECO:0000313" key="12">
    <source>
        <dbReference type="Proteomes" id="UP000050975"/>
    </source>
</evidence>
<dbReference type="SUPFAM" id="SSF55957">
    <property type="entry name" value="Phosphoglucomutase, C-terminal domain"/>
    <property type="match status" value="1"/>
</dbReference>
<dbReference type="CDD" id="cd03089">
    <property type="entry name" value="PMM_PGM"/>
    <property type="match status" value="1"/>
</dbReference>
<dbReference type="InterPro" id="IPR005846">
    <property type="entry name" value="A-D-PHexomutase_a/b/a-III"/>
</dbReference>
<feature type="domain" description="Alpha-D-phosphohexomutase alpha/beta/alpha" evidence="8">
    <location>
        <begin position="7"/>
        <end position="136"/>
    </location>
</feature>